<proteinExistence type="inferred from homology"/>
<dbReference type="CDD" id="cd02775">
    <property type="entry name" value="MopB_CT"/>
    <property type="match status" value="1"/>
</dbReference>
<evidence type="ECO:0000256" key="4">
    <source>
        <dbReference type="ARBA" id="ARBA00023004"/>
    </source>
</evidence>
<dbReference type="GO" id="GO:0043546">
    <property type="term" value="F:molybdopterin cofactor binding"/>
    <property type="evidence" value="ECO:0007669"/>
    <property type="project" value="InterPro"/>
</dbReference>
<dbReference type="Gene3D" id="3.40.228.10">
    <property type="entry name" value="Dimethylsulfoxide Reductase, domain 2"/>
    <property type="match status" value="1"/>
</dbReference>
<dbReference type="EMBL" id="JALBUF010000004">
    <property type="protein sequence ID" value="MCI0183295.1"/>
    <property type="molecule type" value="Genomic_DNA"/>
</dbReference>
<dbReference type="Gene3D" id="3.40.50.740">
    <property type="match status" value="1"/>
</dbReference>
<dbReference type="Pfam" id="PF01568">
    <property type="entry name" value="Molydop_binding"/>
    <property type="match status" value="1"/>
</dbReference>
<dbReference type="AlphaFoldDB" id="A0A9X2ADD6"/>
<keyword evidence="4" id="KW-0408">Iron</keyword>
<sequence length="677" mass="75765">MRVSKTACPMDCYDSCSMIARVDDQGHVSSIEGNSEHPMTQGRLCGKGYKLLERHHSQERMLWPMKKVNGQWQRIDWDIALQEIAKEVEMSIAQYGPLSIMHSYDYGSSGILKLATDRFFNMLGGYTDVVGSLCWEAGLTAQEYDFGQPKSNDPTDIAEHSKHIVIWGRNVSVTNMHMVKYIREAQKRQATVTVINPLKTDMDAQADLIVQPKPGTDGILALAICNEIIANDRYDHIFVDKHVLGFDAFKLHVQAYDVSLAAHICGVKEEQIIQLANLYSDGPTSTLLGIGMQRYKNGGNTIRAIDALAAISGNVGVAGGGVNYAHREMSAFVDWHTLMGRSHNASRREFSRVTQANEILEADPPVDVLFISRTNLVTQVPNASLTRRALRNVRVKVLIDSYLTQTADEADYFLPVTTVFEEEDVMLISMWSSYLTYANQVVQPRGQARPDWMIFRDLARELHLPKDLEISPEVLLEEVFQPLHKHGMSLKACKEEGFLRLPIDPVAYRDRVFKTPSGKVELYSELAVAHGQSALASPGSTRLYDSADYPYALLTVHPRRQENSQAPVSHVPRKNPPIEISPQLAIDLGLVELDLVLIETNIGQLICEVKITEGMRMDVVKLEQGWTYEDQNVNMLIAAEVSDLGRGSAQYDTKCRLKKVSVKVDEHDDDKIGNAIL</sequence>
<reference evidence="7" key="1">
    <citation type="submission" date="2022-03" db="EMBL/GenBank/DDBJ databases">
        <title>Draft Genome Sequence of Firmicute Strain S0AB, a Heterotrophic Iron/Sulfur-Oxidizing Extreme Acidophile.</title>
        <authorList>
            <person name="Vergara E."/>
            <person name="Pakostova E."/>
            <person name="Johnson D.B."/>
            <person name="Holmes D.S."/>
        </authorList>
    </citation>
    <scope>NUCLEOTIDE SEQUENCE</scope>
    <source>
        <strain evidence="7">S0AB</strain>
    </source>
</reference>
<dbReference type="SMART" id="SM00926">
    <property type="entry name" value="Molybdop_Fe4S4"/>
    <property type="match status" value="1"/>
</dbReference>
<dbReference type="SUPFAM" id="SSF53706">
    <property type="entry name" value="Formate dehydrogenase/DMSO reductase, domains 1-3"/>
    <property type="match status" value="1"/>
</dbReference>
<dbReference type="Gene3D" id="3.30.2070.10">
    <property type="entry name" value="Formate dehydrogenase/DMSO reductase"/>
    <property type="match status" value="1"/>
</dbReference>
<dbReference type="InterPro" id="IPR006657">
    <property type="entry name" value="MoPterin_dinucl-bd_dom"/>
</dbReference>
<dbReference type="GO" id="GO:0016491">
    <property type="term" value="F:oxidoreductase activity"/>
    <property type="evidence" value="ECO:0007669"/>
    <property type="project" value="UniProtKB-KW"/>
</dbReference>
<dbReference type="Gene3D" id="2.40.40.20">
    <property type="match status" value="1"/>
</dbReference>
<dbReference type="EC" id="1.8.99.-" evidence="7"/>
<dbReference type="GO" id="GO:0051536">
    <property type="term" value="F:iron-sulfur cluster binding"/>
    <property type="evidence" value="ECO:0007669"/>
    <property type="project" value="UniProtKB-KW"/>
</dbReference>
<dbReference type="SUPFAM" id="SSF50692">
    <property type="entry name" value="ADC-like"/>
    <property type="match status" value="1"/>
</dbReference>
<dbReference type="CDD" id="cd02766">
    <property type="entry name" value="MopB_3"/>
    <property type="match status" value="1"/>
</dbReference>
<organism evidence="7 8">
    <name type="scientific">Sulfoacidibacillus ferrooxidans</name>
    <dbReference type="NCBI Taxonomy" id="2005001"/>
    <lineage>
        <taxon>Bacteria</taxon>
        <taxon>Bacillati</taxon>
        <taxon>Bacillota</taxon>
        <taxon>Bacilli</taxon>
        <taxon>Bacillales</taxon>
        <taxon>Alicyclobacillaceae</taxon>
        <taxon>Sulfoacidibacillus</taxon>
    </lineage>
</organism>
<name>A0A9X2ADD6_9BACL</name>
<comment type="similarity">
    <text evidence="2">Belongs to the prokaryotic molybdopterin-containing oxidoreductase family.</text>
</comment>
<evidence type="ECO:0000256" key="1">
    <source>
        <dbReference type="ARBA" id="ARBA00001942"/>
    </source>
</evidence>
<dbReference type="InterPro" id="IPR006963">
    <property type="entry name" value="Mopterin_OxRdtase_4Fe-4S_dom"/>
</dbReference>
<dbReference type="Pfam" id="PF00384">
    <property type="entry name" value="Molybdopterin"/>
    <property type="match status" value="1"/>
</dbReference>
<gene>
    <name evidence="7" type="primary">ynfF</name>
    <name evidence="7" type="ORF">MM817_01568</name>
</gene>
<keyword evidence="8" id="KW-1185">Reference proteome</keyword>
<dbReference type="RefSeq" id="WP_241713380.1">
    <property type="nucleotide sequence ID" value="NZ_JALBUF010000004.1"/>
</dbReference>
<dbReference type="Pfam" id="PF04879">
    <property type="entry name" value="Molybdop_Fe4S4"/>
    <property type="match status" value="1"/>
</dbReference>
<dbReference type="Proteomes" id="UP001139263">
    <property type="component" value="Unassembled WGS sequence"/>
</dbReference>
<feature type="domain" description="4Fe-4S Mo/W bis-MGD-type" evidence="6">
    <location>
        <begin position="1"/>
        <end position="59"/>
    </location>
</feature>
<comment type="caution">
    <text evidence="7">The sequence shown here is derived from an EMBL/GenBank/DDBJ whole genome shotgun (WGS) entry which is preliminary data.</text>
</comment>
<comment type="cofactor">
    <cofactor evidence="1">
        <name>Mo-bis(molybdopterin guanine dinucleotide)</name>
        <dbReference type="ChEBI" id="CHEBI:60539"/>
    </cofactor>
</comment>
<keyword evidence="3" id="KW-0479">Metal-binding</keyword>
<dbReference type="Gene3D" id="2.20.25.90">
    <property type="entry name" value="ADC-like domains"/>
    <property type="match status" value="1"/>
</dbReference>
<protein>
    <submittedName>
        <fullName evidence="7">Dimethyl sulfoxide reductase chain YnfF</fullName>
        <ecNumber evidence="7">1.8.99.-</ecNumber>
    </submittedName>
</protein>
<keyword evidence="5" id="KW-0411">Iron-sulfur</keyword>
<dbReference type="InterPro" id="IPR006656">
    <property type="entry name" value="Mopterin_OxRdtase"/>
</dbReference>
<dbReference type="InterPro" id="IPR009010">
    <property type="entry name" value="Asp_de-COase-like_dom_sf"/>
</dbReference>
<evidence type="ECO:0000256" key="2">
    <source>
        <dbReference type="ARBA" id="ARBA00010312"/>
    </source>
</evidence>
<dbReference type="InterPro" id="IPR050612">
    <property type="entry name" value="Prok_Mopterin_Oxidored"/>
</dbReference>
<dbReference type="GO" id="GO:0046872">
    <property type="term" value="F:metal ion binding"/>
    <property type="evidence" value="ECO:0007669"/>
    <property type="project" value="UniProtKB-KW"/>
</dbReference>
<keyword evidence="7" id="KW-0560">Oxidoreductase</keyword>
<accession>A0A9X2ADD6</accession>
<dbReference type="PANTHER" id="PTHR43742:SF6">
    <property type="entry name" value="OXIDOREDUCTASE YYAE-RELATED"/>
    <property type="match status" value="1"/>
</dbReference>
<evidence type="ECO:0000256" key="3">
    <source>
        <dbReference type="ARBA" id="ARBA00022723"/>
    </source>
</evidence>
<evidence type="ECO:0000313" key="7">
    <source>
        <dbReference type="EMBL" id="MCI0183295.1"/>
    </source>
</evidence>
<dbReference type="PROSITE" id="PS51669">
    <property type="entry name" value="4FE4S_MOW_BIS_MGD"/>
    <property type="match status" value="1"/>
</dbReference>
<dbReference type="PANTHER" id="PTHR43742">
    <property type="entry name" value="TRIMETHYLAMINE-N-OXIDE REDUCTASE"/>
    <property type="match status" value="1"/>
</dbReference>
<evidence type="ECO:0000259" key="6">
    <source>
        <dbReference type="PROSITE" id="PS51669"/>
    </source>
</evidence>
<evidence type="ECO:0000313" key="8">
    <source>
        <dbReference type="Proteomes" id="UP001139263"/>
    </source>
</evidence>
<evidence type="ECO:0000256" key="5">
    <source>
        <dbReference type="ARBA" id="ARBA00023014"/>
    </source>
</evidence>